<protein>
    <submittedName>
        <fullName evidence="1">Uncharacterized protein</fullName>
    </submittedName>
</protein>
<dbReference type="Proteomes" id="UP001299265">
    <property type="component" value="Unassembled WGS sequence"/>
</dbReference>
<sequence>MEKYRFIHVSWKGPAGGRKDSGYGCQRAALMEADFLLPYKSDQENLFERSLKVCIQKSENA</sequence>
<dbReference type="AlphaFoldDB" id="A0AAP2RJ84"/>
<gene>
    <name evidence="1" type="ORF">LQE92_04510</name>
</gene>
<dbReference type="EMBL" id="JAJNOR010000001">
    <property type="protein sequence ID" value="MCD2491888.1"/>
    <property type="molecule type" value="Genomic_DNA"/>
</dbReference>
<comment type="caution">
    <text evidence="1">The sequence shown here is derived from an EMBL/GenBank/DDBJ whole genome shotgun (WGS) entry which is preliminary data.</text>
</comment>
<evidence type="ECO:0000313" key="2">
    <source>
        <dbReference type="Proteomes" id="UP001299265"/>
    </source>
</evidence>
<dbReference type="RefSeq" id="WP_231061792.1">
    <property type="nucleotide sequence ID" value="NZ_JAJNOR010000001.1"/>
</dbReference>
<name>A0AAP2RJ84_9FIRM</name>
<proteinExistence type="predicted"/>
<organism evidence="1 2">
    <name type="scientific">Lientehia hominis</name>
    <dbReference type="NCBI Taxonomy" id="2897778"/>
    <lineage>
        <taxon>Bacteria</taxon>
        <taxon>Bacillati</taxon>
        <taxon>Bacillota</taxon>
        <taxon>Clostridia</taxon>
        <taxon>Lachnospirales</taxon>
        <taxon>Lachnospiraceae</taxon>
        <taxon>Lientehia</taxon>
    </lineage>
</organism>
<evidence type="ECO:0000313" key="1">
    <source>
        <dbReference type="EMBL" id="MCD2491888.1"/>
    </source>
</evidence>
<keyword evidence="2" id="KW-1185">Reference proteome</keyword>
<accession>A0AAP2RJ84</accession>
<reference evidence="1 2" key="1">
    <citation type="submission" date="2021-11" db="EMBL/GenBank/DDBJ databases">
        <title>Lacrimispora sp. nov. NSJ-141 isolated from human feces.</title>
        <authorList>
            <person name="Abdugheni R."/>
        </authorList>
    </citation>
    <scope>NUCLEOTIDE SEQUENCE [LARGE SCALE GENOMIC DNA]</scope>
    <source>
        <strain evidence="1 2">NSJ-141</strain>
    </source>
</reference>